<dbReference type="Pfam" id="PF00028">
    <property type="entry name" value="Cadherin"/>
    <property type="match status" value="11"/>
</dbReference>
<dbReference type="FunFam" id="2.60.40.60:FF:000013">
    <property type="entry name" value="Cadherin EGF LAG seven-pass G-type receptor"/>
    <property type="match status" value="1"/>
</dbReference>
<evidence type="ECO:0000313" key="16">
    <source>
        <dbReference type="Proteomes" id="UP001209878"/>
    </source>
</evidence>
<evidence type="ECO:0000313" key="15">
    <source>
        <dbReference type="EMBL" id="KAK2154292.1"/>
    </source>
</evidence>
<feature type="domain" description="Cadherin" evidence="14">
    <location>
        <begin position="1034"/>
        <end position="1138"/>
    </location>
</feature>
<dbReference type="PANTHER" id="PTHR24026:SF126">
    <property type="entry name" value="PROTOCADHERIN FAT 4"/>
    <property type="match status" value="1"/>
</dbReference>
<keyword evidence="3" id="KW-0245">EGF-like domain</keyword>
<name>A0AAD9JKF5_RIDPI</name>
<feature type="domain" description="Cadherin" evidence="14">
    <location>
        <begin position="615"/>
        <end position="717"/>
    </location>
</feature>
<dbReference type="GO" id="GO:0007156">
    <property type="term" value="P:homophilic cell adhesion via plasma membrane adhesion molecules"/>
    <property type="evidence" value="ECO:0007669"/>
    <property type="project" value="InterPro"/>
</dbReference>
<dbReference type="PANTHER" id="PTHR24026">
    <property type="entry name" value="FAT ATYPICAL CADHERIN-RELATED"/>
    <property type="match status" value="1"/>
</dbReference>
<keyword evidence="9" id="KW-1133">Transmembrane helix</keyword>
<sequence length="1650" mass="177293">MADNSDGGKLITQAEYDEIHRFPLPVNVTRTMADTLLVRFNNTYYNWDHGTLQGDNTVDYTEFDTMAKQIESDLATAKQDDDEGVCAMVRIRIEQRLAITRDAFEATLELDNGESDRLERIRVVVIIRDTTTHESAEYKFALGDPEVSGMGNVDGNGVLETGSAGTATWLIIPYSEAAPTHDVQYDIGGELYYSVGGQNITVPLFPETITVTPDPRLYLNYFLERNVRSDDPMTEDVVEPTIPYSLGLLITNDGYGAARNTKITSGQPEIIENEKGLLISFKIIGAHVDDQPVSPSLTVTFGDIQPHTTRVSRWMMTSTLKGTFSNYSATFENINPLGDPQLSVMESVLFHELLHVVRVDVPEDDGLVDFLVFSENKVDLLPDRIFQSSDGRHPLNVTASNITSISYVSSFNIQASRHHTETTCHFVRVSPDETGWVYFRGAYTGDEDVTPVSAVRSDTGRSLNVEYNLWIDQLEDEPFLQLIDYIDVAGVSYTYDVTVTRTNKYSPRFEQTEFRVNVSEDATVGMVVLRPNVTDHDHGQVITYSMEDTNAEVPSPFEINATSGVVRVAGVLDREAVGSYTFSVVASDDGTPVRTSAAAVLVSVSDVNDNAPVFDSAPSEVDVDETATVGYELATITASDADVGDNGVVDVDLVNLTSLFAYNTTTGRLTTTASLEGQAGQYVLLLRASDSGLPTPLSTAMTLVVNVVGSNIFAPEFDQPRYAYDILESATVGTNLGRVEAVDRDNGSVVHYTVAEVTSLPFAVDATTGTVSTRATLDRETTANYTFHVLAIDNGAPPTGSKTATAEVTVTVGDVNDNAPSFPSEEFLVSVEENSPVGTEVLRTQAVDVDAGDNGDIASYSLQPPTAPFAVSVDGDVAVIRTTQGLDAEMTESYDLHLVAVDSGSPPMTTSVLVNVDVTDVNDNSPQLGDTDLEISLPRATSANSLITTFTASDADVSDAYSRLSYSVLSASPPDIVVINHDTGALRLVSSLSSVTSELVNVTVRVSDGDGSHDQLAHLTMHVVDENRYVPVFGEDAYSLSLEESTAVGTTVLQVSAEDADSSELSFSIVSGNTGNVFSLKPLSGELVLLGSLDHETTPSYVLVIEVSDGGIDGDNVLSASATVNITVLDVNEFSPQFDDGVVFQVAVEEETTRDNIVTVSATDGDHDVITYSIASADEHFAISASTGQIDLVQSLDRETAQEVRLEVWATDNGTPARSSSAEVFITITNINDNVPEFDQETYPLVLAESATVGTTVLTVSASDGDDDEITYSIASADDHFAINASTGQIDLVKSLDHESVEEMRLVVWATDNGTPAKSSSAQVVVTVTNVNDNAPEFEQELYSLSLAESTPVGTTVLQVNASDVDSAVLTFSIVSGNTANAFSLKPLTGELVLLGSLDHETTPSYELVIEVSDGGIDGDNVLSASATVNITVVDTTTSPPQFDNDGVYRVNVTEESTRTNIVTVSASTGNDDVITYSITTPNEHFAINANTGQIDLVKALDRESVQEVRLTVQATDNGPPAMSAMAEVLVSVVDINDHSPVLAGNKYTSVQVTTSDFVSGRPVYRAQATDADSGDNGTVRYSLSRIRVDPDAFVIDEESGVVTPRGTPVSRFYVMVIHAKDGGQPPRSTYMYLFVKVCRYPGGGWFCLL</sequence>
<organism evidence="15 16">
    <name type="scientific">Ridgeia piscesae</name>
    <name type="common">Tubeworm</name>
    <dbReference type="NCBI Taxonomy" id="27915"/>
    <lineage>
        <taxon>Eukaryota</taxon>
        <taxon>Metazoa</taxon>
        <taxon>Spiralia</taxon>
        <taxon>Lophotrochozoa</taxon>
        <taxon>Annelida</taxon>
        <taxon>Polychaeta</taxon>
        <taxon>Sedentaria</taxon>
        <taxon>Canalipalpata</taxon>
        <taxon>Sabellida</taxon>
        <taxon>Siboglinidae</taxon>
        <taxon>Ridgeia</taxon>
    </lineage>
</organism>
<evidence type="ECO:0000256" key="10">
    <source>
        <dbReference type="ARBA" id="ARBA00023136"/>
    </source>
</evidence>
<comment type="subcellular location">
    <subcellularLocation>
        <location evidence="1">Cell membrane</location>
        <topology evidence="1">Single-pass type I membrane protein</topology>
    </subcellularLocation>
</comment>
<evidence type="ECO:0000256" key="7">
    <source>
        <dbReference type="ARBA" id="ARBA00022837"/>
    </source>
</evidence>
<feature type="domain" description="Cadherin" evidence="14">
    <location>
        <begin position="1140"/>
        <end position="1238"/>
    </location>
</feature>
<feature type="domain" description="Cadherin" evidence="14">
    <location>
        <begin position="1339"/>
        <end position="1443"/>
    </location>
</feature>
<keyword evidence="10" id="KW-0472">Membrane</keyword>
<dbReference type="InterPro" id="IPR002126">
    <property type="entry name" value="Cadherin-like_dom"/>
</dbReference>
<dbReference type="FunFam" id="2.60.40.60:FF:000020">
    <property type="entry name" value="Dachsous cadherin-related 1b"/>
    <property type="match status" value="3"/>
</dbReference>
<keyword evidence="4" id="KW-0812">Transmembrane</keyword>
<dbReference type="InterPro" id="IPR020894">
    <property type="entry name" value="Cadherin_CS"/>
</dbReference>
<evidence type="ECO:0000256" key="3">
    <source>
        <dbReference type="ARBA" id="ARBA00022536"/>
    </source>
</evidence>
<proteinExistence type="predicted"/>
<keyword evidence="11" id="KW-1015">Disulfide bond</keyword>
<keyword evidence="2" id="KW-1003">Cell membrane</keyword>
<keyword evidence="5" id="KW-0732">Signal</keyword>
<dbReference type="SUPFAM" id="SSF49313">
    <property type="entry name" value="Cadherin-like"/>
    <property type="match status" value="11"/>
</dbReference>
<dbReference type="CDD" id="cd11304">
    <property type="entry name" value="Cadherin_repeat"/>
    <property type="match status" value="10"/>
</dbReference>
<keyword evidence="6" id="KW-0677">Repeat</keyword>
<feature type="domain" description="Cadherin" evidence="14">
    <location>
        <begin position="510"/>
        <end position="614"/>
    </location>
</feature>
<dbReference type="FunFam" id="2.60.40.60:FF:000005">
    <property type="entry name" value="Protocadherin 9"/>
    <property type="match status" value="1"/>
</dbReference>
<dbReference type="PROSITE" id="PS50268">
    <property type="entry name" value="CADHERIN_2"/>
    <property type="match status" value="11"/>
</dbReference>
<dbReference type="Gene3D" id="2.60.40.60">
    <property type="entry name" value="Cadherins"/>
    <property type="match status" value="11"/>
</dbReference>
<evidence type="ECO:0000256" key="6">
    <source>
        <dbReference type="ARBA" id="ARBA00022737"/>
    </source>
</evidence>
<dbReference type="SMART" id="SM00112">
    <property type="entry name" value="CA"/>
    <property type="match status" value="11"/>
</dbReference>
<evidence type="ECO:0000256" key="13">
    <source>
        <dbReference type="PROSITE-ProRule" id="PRU00043"/>
    </source>
</evidence>
<evidence type="ECO:0000256" key="2">
    <source>
        <dbReference type="ARBA" id="ARBA00022475"/>
    </source>
</evidence>
<dbReference type="InterPro" id="IPR015919">
    <property type="entry name" value="Cadherin-like_sf"/>
</dbReference>
<evidence type="ECO:0000256" key="4">
    <source>
        <dbReference type="ARBA" id="ARBA00022692"/>
    </source>
</evidence>
<dbReference type="Proteomes" id="UP001209878">
    <property type="component" value="Unassembled WGS sequence"/>
</dbReference>
<keyword evidence="12" id="KW-0325">Glycoprotein</keyword>
<evidence type="ECO:0000256" key="12">
    <source>
        <dbReference type="ARBA" id="ARBA00023180"/>
    </source>
</evidence>
<feature type="domain" description="Cadherin" evidence="14">
    <location>
        <begin position="1445"/>
        <end position="1543"/>
    </location>
</feature>
<dbReference type="FunFam" id="2.60.40.60:FF:000033">
    <property type="entry name" value="FAT atypical cadherin 1"/>
    <property type="match status" value="1"/>
</dbReference>
<protein>
    <recommendedName>
        <fullName evidence="14">Cadherin domain-containing protein</fullName>
    </recommendedName>
</protein>
<dbReference type="GO" id="GO:0005886">
    <property type="term" value="C:plasma membrane"/>
    <property type="evidence" value="ECO:0007669"/>
    <property type="project" value="UniProtKB-SubCell"/>
</dbReference>
<feature type="domain" description="Cadherin" evidence="14">
    <location>
        <begin position="1239"/>
        <end position="1338"/>
    </location>
</feature>
<feature type="domain" description="Cadherin" evidence="14">
    <location>
        <begin position="929"/>
        <end position="1033"/>
    </location>
</feature>
<keyword evidence="7 13" id="KW-0106">Calcium</keyword>
<feature type="domain" description="Cadherin" evidence="14">
    <location>
        <begin position="718"/>
        <end position="822"/>
    </location>
</feature>
<keyword evidence="16" id="KW-1185">Reference proteome</keyword>
<evidence type="ECO:0000256" key="8">
    <source>
        <dbReference type="ARBA" id="ARBA00022889"/>
    </source>
</evidence>
<dbReference type="FunFam" id="2.60.40.60:FF:000092">
    <property type="entry name" value="Protocadherin 8"/>
    <property type="match status" value="1"/>
</dbReference>
<dbReference type="PROSITE" id="PS00232">
    <property type="entry name" value="CADHERIN_1"/>
    <property type="match status" value="4"/>
</dbReference>
<feature type="domain" description="Cadherin" evidence="14">
    <location>
        <begin position="1561"/>
        <end position="1639"/>
    </location>
</feature>
<keyword evidence="8" id="KW-0130">Cell adhesion</keyword>
<evidence type="ECO:0000256" key="11">
    <source>
        <dbReference type="ARBA" id="ARBA00023157"/>
    </source>
</evidence>
<evidence type="ECO:0000256" key="5">
    <source>
        <dbReference type="ARBA" id="ARBA00022729"/>
    </source>
</evidence>
<evidence type="ECO:0000256" key="1">
    <source>
        <dbReference type="ARBA" id="ARBA00004251"/>
    </source>
</evidence>
<reference evidence="15" key="1">
    <citation type="journal article" date="2023" name="Mol. Biol. Evol.">
        <title>Third-Generation Sequencing Reveals the Adaptive Role of the Epigenome in Three Deep-Sea Polychaetes.</title>
        <authorList>
            <person name="Perez M."/>
            <person name="Aroh O."/>
            <person name="Sun Y."/>
            <person name="Lan Y."/>
            <person name="Juniper S.K."/>
            <person name="Young C.R."/>
            <person name="Angers B."/>
            <person name="Qian P.Y."/>
        </authorList>
    </citation>
    <scope>NUCLEOTIDE SEQUENCE</scope>
    <source>
        <strain evidence="15">R07B-5</strain>
    </source>
</reference>
<evidence type="ECO:0000259" key="14">
    <source>
        <dbReference type="PROSITE" id="PS50268"/>
    </source>
</evidence>
<dbReference type="EMBL" id="JAODUO010002196">
    <property type="protein sequence ID" value="KAK2154292.1"/>
    <property type="molecule type" value="Genomic_DNA"/>
</dbReference>
<accession>A0AAD9JKF5</accession>
<dbReference type="PRINTS" id="PR00205">
    <property type="entry name" value="CADHERIN"/>
</dbReference>
<dbReference type="GO" id="GO:0005509">
    <property type="term" value="F:calcium ion binding"/>
    <property type="evidence" value="ECO:0007669"/>
    <property type="project" value="UniProtKB-UniRule"/>
</dbReference>
<comment type="caution">
    <text evidence="15">The sequence shown here is derived from an EMBL/GenBank/DDBJ whole genome shotgun (WGS) entry which is preliminary data.</text>
</comment>
<gene>
    <name evidence="15" type="ORF">NP493_2199g00000</name>
</gene>
<dbReference type="FunFam" id="2.60.40.60:FF:000015">
    <property type="entry name" value="FAT atypical cadherin 1"/>
    <property type="match status" value="1"/>
</dbReference>
<evidence type="ECO:0000256" key="9">
    <source>
        <dbReference type="ARBA" id="ARBA00022989"/>
    </source>
</evidence>
<feature type="domain" description="Cadherin" evidence="14">
    <location>
        <begin position="823"/>
        <end position="928"/>
    </location>
</feature>